<dbReference type="EMBL" id="UOEL01000099">
    <property type="protein sequence ID" value="VAW13121.1"/>
    <property type="molecule type" value="Genomic_DNA"/>
</dbReference>
<sequence length="53" mass="5895">MFAFLVLTLLLAVLTDRSATVVTDDGLVAEENNTEVLTLSDEFQAHIERTENQ</sequence>
<evidence type="ECO:0000313" key="1">
    <source>
        <dbReference type="EMBL" id="VAW13121.1"/>
    </source>
</evidence>
<name>A0A3B0T2Z3_9ZZZZ</name>
<dbReference type="AlphaFoldDB" id="A0A3B0T2Z3"/>
<gene>
    <name evidence="1" type="ORF">MNBD_BACTEROID03-553</name>
</gene>
<protein>
    <submittedName>
        <fullName evidence="1">Uncharacterized protein</fullName>
    </submittedName>
</protein>
<accession>A0A3B0T2Z3</accession>
<reference evidence="1" key="1">
    <citation type="submission" date="2018-06" db="EMBL/GenBank/DDBJ databases">
        <authorList>
            <person name="Zhirakovskaya E."/>
        </authorList>
    </citation>
    <scope>NUCLEOTIDE SEQUENCE</scope>
</reference>
<proteinExistence type="predicted"/>
<organism evidence="1">
    <name type="scientific">hydrothermal vent metagenome</name>
    <dbReference type="NCBI Taxonomy" id="652676"/>
    <lineage>
        <taxon>unclassified sequences</taxon>
        <taxon>metagenomes</taxon>
        <taxon>ecological metagenomes</taxon>
    </lineage>
</organism>